<gene>
    <name evidence="2" type="ORF">BE08_35155</name>
</gene>
<organism evidence="2 3">
    <name type="scientific">Sorangium cellulosum</name>
    <name type="common">Polyangium cellulosum</name>
    <dbReference type="NCBI Taxonomy" id="56"/>
    <lineage>
        <taxon>Bacteria</taxon>
        <taxon>Pseudomonadati</taxon>
        <taxon>Myxococcota</taxon>
        <taxon>Polyangia</taxon>
        <taxon>Polyangiales</taxon>
        <taxon>Polyangiaceae</taxon>
        <taxon>Sorangium</taxon>
    </lineage>
</organism>
<evidence type="ECO:0000259" key="1">
    <source>
        <dbReference type="Pfam" id="PF14765"/>
    </source>
</evidence>
<comment type="caution">
    <text evidence="2">The sequence shown here is derived from an EMBL/GenBank/DDBJ whole genome shotgun (WGS) entry which is preliminary data.</text>
</comment>
<dbReference type="Proteomes" id="UP000075420">
    <property type="component" value="Unassembled WGS sequence"/>
</dbReference>
<evidence type="ECO:0000313" key="2">
    <source>
        <dbReference type="EMBL" id="KYF47923.1"/>
    </source>
</evidence>
<dbReference type="AlphaFoldDB" id="A0A150NZW9"/>
<protein>
    <recommendedName>
        <fullName evidence="1">Polyketide synthase dehydratase domain-containing protein</fullName>
    </recommendedName>
</protein>
<dbReference type="InterPro" id="IPR042104">
    <property type="entry name" value="PKS_dehydratase_sf"/>
</dbReference>
<evidence type="ECO:0000313" key="3">
    <source>
        <dbReference type="Proteomes" id="UP000075420"/>
    </source>
</evidence>
<dbReference type="InterPro" id="IPR049551">
    <property type="entry name" value="PKS_DH_C"/>
</dbReference>
<sequence length="183" mass="19283">MLAAELRGPQGALHYAATIEMRPAAERVAPKGPAAPALGPWSGGDDPYDGHTLFHGRDFQVIRRLDGVSREGIAGTVVGLREAGWVAQPWKTDPAALDGGLQLATLWTQHVLGGAALPMSVGALHTFAEGPSDGPLRAVVRGQIVARDRTKADIAFVDPEGTLVAELRDVQYVLRPDAARGQA</sequence>
<reference evidence="2 3" key="1">
    <citation type="submission" date="2014-02" db="EMBL/GenBank/DDBJ databases">
        <title>The small core and large imbalanced accessory genome model reveals a collaborative survival strategy of Sorangium cellulosum strains in nature.</title>
        <authorList>
            <person name="Han K."/>
            <person name="Peng R."/>
            <person name="Blom J."/>
            <person name="Li Y.-Z."/>
        </authorList>
    </citation>
    <scope>NUCLEOTIDE SEQUENCE [LARGE SCALE GENOMIC DNA]</scope>
    <source>
        <strain evidence="2 3">So0157-25</strain>
    </source>
</reference>
<accession>A0A150NZW9</accession>
<dbReference type="Gene3D" id="3.10.129.110">
    <property type="entry name" value="Polyketide synthase dehydratase"/>
    <property type="match status" value="1"/>
</dbReference>
<proteinExistence type="predicted"/>
<name>A0A150NZW9_SORCE</name>
<feature type="domain" description="Polyketide synthase dehydratase" evidence="1">
    <location>
        <begin position="51"/>
        <end position="171"/>
    </location>
</feature>
<dbReference type="Pfam" id="PF14765">
    <property type="entry name" value="PS-DH"/>
    <property type="match status" value="1"/>
</dbReference>
<dbReference type="EMBL" id="JELY01003563">
    <property type="protein sequence ID" value="KYF47923.1"/>
    <property type="molecule type" value="Genomic_DNA"/>
</dbReference>